<evidence type="ECO:0000256" key="1">
    <source>
        <dbReference type="SAM" id="MobiDB-lite"/>
    </source>
</evidence>
<dbReference type="EMBL" id="JBCEZU010000067">
    <property type="protein sequence ID" value="KAK9533294.1"/>
    <property type="molecule type" value="Genomic_DNA"/>
</dbReference>
<keyword evidence="3" id="KW-1185">Reference proteome</keyword>
<feature type="region of interest" description="Disordered" evidence="1">
    <location>
        <begin position="76"/>
        <end position="113"/>
    </location>
</feature>
<evidence type="ECO:0000313" key="3">
    <source>
        <dbReference type="Proteomes" id="UP001488805"/>
    </source>
</evidence>
<proteinExistence type="predicted"/>
<reference evidence="2 3" key="1">
    <citation type="journal article" date="2024" name="Genome Biol. Evol.">
        <title>Chromosome-level genome assembly of the viviparous eelpout Zoarces viviparus.</title>
        <authorList>
            <person name="Fuhrmann N."/>
            <person name="Brasseur M.V."/>
            <person name="Bakowski C.E."/>
            <person name="Podsiadlowski L."/>
            <person name="Prost S."/>
            <person name="Krehenwinkel H."/>
            <person name="Mayer C."/>
        </authorList>
    </citation>
    <scope>NUCLEOTIDE SEQUENCE [LARGE SCALE GENOMIC DNA]</scope>
    <source>
        <strain evidence="2">NO-MEL_2022_Ind0_liver</strain>
    </source>
</reference>
<accession>A0AAW1FEK0</accession>
<name>A0AAW1FEK0_ZOAVI</name>
<protein>
    <recommendedName>
        <fullName evidence="4">Mos1 transposase HTH domain-containing protein</fullName>
    </recommendedName>
</protein>
<comment type="caution">
    <text evidence="2">The sequence shown here is derived from an EMBL/GenBank/DDBJ whole genome shotgun (WGS) entry which is preliminary data.</text>
</comment>
<dbReference type="AlphaFoldDB" id="A0AAW1FEK0"/>
<sequence length="113" mass="12522">MLVLVNSNAENWLQMNLQILEDHYGKTIQDPKACLSQFVGQDYHQPWEVANRWLKKFPHTPRSTIEGAEGELRQIGMNVGQRGGGPGEGPSTQTNLGGVREEQNAKAAQPIRG</sequence>
<dbReference type="Proteomes" id="UP001488805">
    <property type="component" value="Unassembled WGS sequence"/>
</dbReference>
<organism evidence="2 3">
    <name type="scientific">Zoarces viviparus</name>
    <name type="common">Viviparous eelpout</name>
    <name type="synonym">Blennius viviparus</name>
    <dbReference type="NCBI Taxonomy" id="48416"/>
    <lineage>
        <taxon>Eukaryota</taxon>
        <taxon>Metazoa</taxon>
        <taxon>Chordata</taxon>
        <taxon>Craniata</taxon>
        <taxon>Vertebrata</taxon>
        <taxon>Euteleostomi</taxon>
        <taxon>Actinopterygii</taxon>
        <taxon>Neopterygii</taxon>
        <taxon>Teleostei</taxon>
        <taxon>Neoteleostei</taxon>
        <taxon>Acanthomorphata</taxon>
        <taxon>Eupercaria</taxon>
        <taxon>Perciformes</taxon>
        <taxon>Cottioidei</taxon>
        <taxon>Zoarcales</taxon>
        <taxon>Zoarcidae</taxon>
        <taxon>Zoarcinae</taxon>
        <taxon>Zoarces</taxon>
    </lineage>
</organism>
<evidence type="ECO:0000313" key="2">
    <source>
        <dbReference type="EMBL" id="KAK9533294.1"/>
    </source>
</evidence>
<gene>
    <name evidence="2" type="ORF">VZT92_008422</name>
</gene>
<evidence type="ECO:0008006" key="4">
    <source>
        <dbReference type="Google" id="ProtNLM"/>
    </source>
</evidence>